<keyword evidence="11" id="KW-1185">Reference proteome</keyword>
<keyword evidence="4 8" id="KW-1133">Transmembrane helix</keyword>
<keyword evidence="3" id="KW-0547">Nucleotide-binding</keyword>
<dbReference type="SMART" id="SM00044">
    <property type="entry name" value="CYCc"/>
    <property type="match status" value="1"/>
</dbReference>
<reference evidence="10" key="1">
    <citation type="submission" date="2020-06" db="EMBL/GenBank/DDBJ databases">
        <authorList>
            <consortium name="Plant Systems Biology data submission"/>
        </authorList>
    </citation>
    <scope>NUCLEOTIDE SEQUENCE</scope>
    <source>
        <strain evidence="10">D6</strain>
    </source>
</reference>
<protein>
    <submittedName>
        <fullName evidence="10">Receptor-type guanylate cyclase gcy</fullName>
    </submittedName>
</protein>
<feature type="domain" description="Guanylate cyclase" evidence="9">
    <location>
        <begin position="565"/>
        <end position="698"/>
    </location>
</feature>
<dbReference type="PANTHER" id="PTHR11920">
    <property type="entry name" value="GUANYLYL CYCLASE"/>
    <property type="match status" value="1"/>
</dbReference>
<keyword evidence="5 8" id="KW-0472">Membrane</keyword>
<dbReference type="GO" id="GO:0000166">
    <property type="term" value="F:nucleotide binding"/>
    <property type="evidence" value="ECO:0007669"/>
    <property type="project" value="UniProtKB-KW"/>
</dbReference>
<evidence type="ECO:0000256" key="8">
    <source>
        <dbReference type="SAM" id="Phobius"/>
    </source>
</evidence>
<evidence type="ECO:0000256" key="6">
    <source>
        <dbReference type="ARBA" id="ARBA00023239"/>
    </source>
</evidence>
<comment type="caution">
    <text evidence="10">The sequence shown here is derived from an EMBL/GenBank/DDBJ whole genome shotgun (WGS) entry which is preliminary data.</text>
</comment>
<dbReference type="Pfam" id="PF00211">
    <property type="entry name" value="Guanylate_cyc"/>
    <property type="match status" value="1"/>
</dbReference>
<dbReference type="GO" id="GO:0001653">
    <property type="term" value="F:peptide receptor activity"/>
    <property type="evidence" value="ECO:0007669"/>
    <property type="project" value="TreeGrafter"/>
</dbReference>
<feature type="transmembrane region" description="Helical" evidence="8">
    <location>
        <begin position="464"/>
        <end position="486"/>
    </location>
</feature>
<keyword evidence="2 8" id="KW-0812">Transmembrane</keyword>
<gene>
    <name evidence="10" type="ORF">SEMRO_1733_G294270.1</name>
</gene>
<dbReference type="GO" id="GO:0005886">
    <property type="term" value="C:plasma membrane"/>
    <property type="evidence" value="ECO:0007669"/>
    <property type="project" value="TreeGrafter"/>
</dbReference>
<evidence type="ECO:0000256" key="7">
    <source>
        <dbReference type="SAM" id="MobiDB-lite"/>
    </source>
</evidence>
<dbReference type="GO" id="GO:0004383">
    <property type="term" value="F:guanylate cyclase activity"/>
    <property type="evidence" value="ECO:0007669"/>
    <property type="project" value="TreeGrafter"/>
</dbReference>
<dbReference type="Proteomes" id="UP001153069">
    <property type="component" value="Unassembled WGS sequence"/>
</dbReference>
<keyword evidence="6" id="KW-0456">Lyase</keyword>
<dbReference type="AlphaFoldDB" id="A0A9N8ERB3"/>
<feature type="region of interest" description="Disordered" evidence="7">
    <location>
        <begin position="1"/>
        <end position="29"/>
    </location>
</feature>
<dbReference type="CDD" id="cd07302">
    <property type="entry name" value="CHD"/>
    <property type="match status" value="1"/>
</dbReference>
<dbReference type="InterPro" id="IPR001054">
    <property type="entry name" value="A/G_cyclase"/>
</dbReference>
<evidence type="ECO:0000256" key="2">
    <source>
        <dbReference type="ARBA" id="ARBA00022692"/>
    </source>
</evidence>
<dbReference type="GO" id="GO:0007168">
    <property type="term" value="P:receptor guanylyl cyclase signaling pathway"/>
    <property type="evidence" value="ECO:0007669"/>
    <property type="project" value="TreeGrafter"/>
</dbReference>
<feature type="transmembrane region" description="Helical" evidence="8">
    <location>
        <begin position="77"/>
        <end position="101"/>
    </location>
</feature>
<comment type="subcellular location">
    <subcellularLocation>
        <location evidence="1">Membrane</location>
    </subcellularLocation>
</comment>
<dbReference type="EMBL" id="CAICTM010001731">
    <property type="protein sequence ID" value="CAB9525831.1"/>
    <property type="molecule type" value="Genomic_DNA"/>
</dbReference>
<dbReference type="Gene3D" id="3.30.70.1230">
    <property type="entry name" value="Nucleotide cyclase"/>
    <property type="match status" value="1"/>
</dbReference>
<dbReference type="SUPFAM" id="SSF55073">
    <property type="entry name" value="Nucleotide cyclase"/>
    <property type="match status" value="1"/>
</dbReference>
<dbReference type="InterPro" id="IPR050401">
    <property type="entry name" value="Cyclic_nucleotide_synthase"/>
</dbReference>
<organism evidence="10 11">
    <name type="scientific">Seminavis robusta</name>
    <dbReference type="NCBI Taxonomy" id="568900"/>
    <lineage>
        <taxon>Eukaryota</taxon>
        <taxon>Sar</taxon>
        <taxon>Stramenopiles</taxon>
        <taxon>Ochrophyta</taxon>
        <taxon>Bacillariophyta</taxon>
        <taxon>Bacillariophyceae</taxon>
        <taxon>Bacillariophycidae</taxon>
        <taxon>Naviculales</taxon>
        <taxon>Naviculaceae</taxon>
        <taxon>Seminavis</taxon>
    </lineage>
</organism>
<dbReference type="PANTHER" id="PTHR11920:SF335">
    <property type="entry name" value="GUANYLATE CYCLASE"/>
    <property type="match status" value="1"/>
</dbReference>
<dbReference type="GO" id="GO:0004016">
    <property type="term" value="F:adenylate cyclase activity"/>
    <property type="evidence" value="ECO:0007669"/>
    <property type="project" value="TreeGrafter"/>
</dbReference>
<keyword evidence="10" id="KW-0675">Receptor</keyword>
<dbReference type="InterPro" id="IPR029787">
    <property type="entry name" value="Nucleotide_cyclase"/>
</dbReference>
<evidence type="ECO:0000256" key="5">
    <source>
        <dbReference type="ARBA" id="ARBA00023136"/>
    </source>
</evidence>
<evidence type="ECO:0000259" key="9">
    <source>
        <dbReference type="PROSITE" id="PS50125"/>
    </source>
</evidence>
<evidence type="ECO:0000313" key="10">
    <source>
        <dbReference type="EMBL" id="CAB9525831.1"/>
    </source>
</evidence>
<dbReference type="PROSITE" id="PS50125">
    <property type="entry name" value="GUANYLATE_CYCLASE_2"/>
    <property type="match status" value="1"/>
</dbReference>
<dbReference type="GO" id="GO:0035556">
    <property type="term" value="P:intracellular signal transduction"/>
    <property type="evidence" value="ECO:0007669"/>
    <property type="project" value="InterPro"/>
</dbReference>
<feature type="region of interest" description="Disordered" evidence="7">
    <location>
        <begin position="767"/>
        <end position="797"/>
    </location>
</feature>
<dbReference type="OrthoDB" id="40333at2759"/>
<evidence type="ECO:0000256" key="4">
    <source>
        <dbReference type="ARBA" id="ARBA00022989"/>
    </source>
</evidence>
<name>A0A9N8ERB3_9STRA</name>
<accession>A0A9N8ERB3</accession>
<evidence type="ECO:0000313" key="11">
    <source>
        <dbReference type="Proteomes" id="UP001153069"/>
    </source>
</evidence>
<evidence type="ECO:0000256" key="1">
    <source>
        <dbReference type="ARBA" id="ARBA00004370"/>
    </source>
</evidence>
<sequence>MTMETTIPKHHPEPTAEAHEDDDASFEMTSRSVDDKFSIPGHISVSSGMTGVESLEPEDEVRNVENLTKGDTRLIQFWRFVVVACMALAGVAVSVGAYTYISELEKQDGQNAFILFSNTITDISKFHFKNMFEASRAMSRELTAEALLLNKTFPFVTFPNYEVFAKQARDNAGLEVLSYAPVVTLQQSEEFVKFAVDNQEWITQQRIMGMALDKDLHFENVSNTQFHPEIYDVNPLAGETFGSVGDGPFTPLMMTSPPPQSLIYQLYNFASDPEYETIYGLQEDYRDTMFGNTNFFLWTVVDFITGVEKHQELHDKRHKQIGDEEGVNVIQPHGSLVQPVYRTLDHDDPNNEIVGYLMGIMAWDAYLIDLLPEGISGVYVVVENTCGHQFTYRLNGNQAMYLGEGDLHEKGTIVDGQRRYIDFDENYLDPTVLTTVPGHCIFSYRIYPSDEFYSNYMTNLPTQVAIASAAIFFIMAVTFFVLLHFVEKRHHKIVGEAAISNAIVSSLFPSSVRKRLFNDRGALLPDEQKKEAGRSALRSFLTGEDEDDGVVLKKAPIADLFPSCTIFFADLVGFTSWSSKRQPAEVFVLLETLYRAFDAIAHSMGVFKVETIGDCYVAVCGLPTPRRNHALVMAKFSRACLAKMKFLLPKLAYLGEDTLGLAMRVGLHSGPVTAGVLRGERSRFQLFGDSVNTAARMESNGKSGRVHVSEKTAFELKRGGKGSWIVPRSDKIEAKGKGLMQTYWLAFNGETDFSGAFGLDCDGTLASDAEEEGDDNVSYLDEPSQKEHAPGLLTLKNGQPEFTDMVDV</sequence>
<proteinExistence type="predicted"/>
<evidence type="ECO:0000256" key="3">
    <source>
        <dbReference type="ARBA" id="ARBA00022741"/>
    </source>
</evidence>